<keyword evidence="2" id="KW-1185">Reference proteome</keyword>
<protein>
    <submittedName>
        <fullName evidence="1">Uncharacterized protein</fullName>
    </submittedName>
</protein>
<dbReference type="EMBL" id="JAACFV010000084">
    <property type="protein sequence ID" value="KAF7506578.1"/>
    <property type="molecule type" value="Genomic_DNA"/>
</dbReference>
<accession>A0A8H7E3B5</accession>
<sequence>MQSQLNTLPHDHAHATAHNIMLSGKMDLLDPFQIRRETIMLVNERLSDPFRVFMMSQLKLKHVWFSTKSVGILPIK</sequence>
<organism evidence="1 2">
    <name type="scientific">Endocarpon pusillum</name>
    <dbReference type="NCBI Taxonomy" id="364733"/>
    <lineage>
        <taxon>Eukaryota</taxon>
        <taxon>Fungi</taxon>
        <taxon>Dikarya</taxon>
        <taxon>Ascomycota</taxon>
        <taxon>Pezizomycotina</taxon>
        <taxon>Eurotiomycetes</taxon>
        <taxon>Chaetothyriomycetidae</taxon>
        <taxon>Verrucariales</taxon>
        <taxon>Verrucariaceae</taxon>
        <taxon>Endocarpon</taxon>
    </lineage>
</organism>
<dbReference type="Proteomes" id="UP000606974">
    <property type="component" value="Unassembled WGS sequence"/>
</dbReference>
<reference evidence="1" key="1">
    <citation type="submission" date="2020-02" db="EMBL/GenBank/DDBJ databases">
        <authorList>
            <person name="Palmer J.M."/>
        </authorList>
    </citation>
    <scope>NUCLEOTIDE SEQUENCE</scope>
    <source>
        <strain evidence="1">EPUS1.4</strain>
        <tissue evidence="1">Thallus</tissue>
    </source>
</reference>
<name>A0A8H7E3B5_9EURO</name>
<dbReference type="OrthoDB" id="4158087at2759"/>
<evidence type="ECO:0000313" key="1">
    <source>
        <dbReference type="EMBL" id="KAF7506578.1"/>
    </source>
</evidence>
<evidence type="ECO:0000313" key="2">
    <source>
        <dbReference type="Proteomes" id="UP000606974"/>
    </source>
</evidence>
<dbReference type="AlphaFoldDB" id="A0A8H7E3B5"/>
<proteinExistence type="predicted"/>
<gene>
    <name evidence="1" type="ORF">GJ744_011615</name>
</gene>
<comment type="caution">
    <text evidence="1">The sequence shown here is derived from an EMBL/GenBank/DDBJ whole genome shotgun (WGS) entry which is preliminary data.</text>
</comment>